<sequence>MTHAHPETLQALFGRGARCVAEEDFPGAVASYDRALEIAPDLAEAHANLGVARERMGALAEAESCYRRALALDPDFLEGLLNLGALLIQQKRFEEAAAIHAAAMRKHPEAPGLWSSLGVLHACLKEDEEAERCLREALRLNPNHHRARYNLSYILLRQMRFIEGWEALEARAWSLALNDQIPAPRWQGEDLAGKALLVGSEAGFGDMIHFVRYLPLLKQCGVARLGLVCPAPLKRLFASLPGVDAVVALGEPVPDLGWDLWTLPMSAPHHCGTRMESIPASIPYLRADPEQVRTWAERLPASALKVGLAWKGNPRFENDADRSLPGLETLAPLASAGILFVSLQKGVAEAEAQDPPPGLAIFDPSSWIDDFADTGALMMNLDLVITVDTAAAHLAGALGRPCWVLLPHHKTDWRWFTGRDDSPWYPGLMRLFRQGPGGWEPVIREVAQALQTVAKAKKES</sequence>
<dbReference type="Pfam" id="PF13414">
    <property type="entry name" value="TPR_11"/>
    <property type="match status" value="1"/>
</dbReference>
<dbReference type="InterPro" id="IPR019734">
    <property type="entry name" value="TPR_rpt"/>
</dbReference>
<dbReference type="SMART" id="SM00028">
    <property type="entry name" value="TPR"/>
    <property type="match status" value="4"/>
</dbReference>
<dbReference type="InterPro" id="IPR013105">
    <property type="entry name" value="TPR_2"/>
</dbReference>
<dbReference type="PANTHER" id="PTHR44809">
    <property type="match status" value="1"/>
</dbReference>
<dbReference type="PANTHER" id="PTHR44809:SF1">
    <property type="entry name" value="PROTEIN O-MANNOSYL-TRANSFERASE TMTC1"/>
    <property type="match status" value="1"/>
</dbReference>
<evidence type="ECO:0000256" key="2">
    <source>
        <dbReference type="ARBA" id="ARBA00022803"/>
    </source>
</evidence>
<proteinExistence type="predicted"/>
<dbReference type="Gene3D" id="1.25.40.10">
    <property type="entry name" value="Tetratricopeptide repeat domain"/>
    <property type="match status" value="1"/>
</dbReference>
<feature type="repeat" description="TPR" evidence="3">
    <location>
        <begin position="111"/>
        <end position="144"/>
    </location>
</feature>
<gene>
    <name evidence="4" type="ORF">GETHLI_04090</name>
</gene>
<feature type="repeat" description="TPR" evidence="3">
    <location>
        <begin position="43"/>
        <end position="76"/>
    </location>
</feature>
<protein>
    <recommendedName>
        <fullName evidence="6">Tetratricopeptide repeat protein</fullName>
    </recommendedName>
</protein>
<dbReference type="Pfam" id="PF07719">
    <property type="entry name" value="TPR_2"/>
    <property type="match status" value="1"/>
</dbReference>
<evidence type="ECO:0000313" key="5">
    <source>
        <dbReference type="Proteomes" id="UP001165069"/>
    </source>
</evidence>
<dbReference type="EMBL" id="BSDE01000001">
    <property type="protein sequence ID" value="GLH71907.1"/>
    <property type="molecule type" value="Genomic_DNA"/>
</dbReference>
<comment type="caution">
    <text evidence="4">The sequence shown here is derived from an EMBL/GenBank/DDBJ whole genome shotgun (WGS) entry which is preliminary data.</text>
</comment>
<evidence type="ECO:0008006" key="6">
    <source>
        <dbReference type="Google" id="ProtNLM"/>
    </source>
</evidence>
<dbReference type="RefSeq" id="WP_285569621.1">
    <property type="nucleotide sequence ID" value="NZ_BSDE01000001.1"/>
</dbReference>
<keyword evidence="1" id="KW-0677">Repeat</keyword>
<dbReference type="Proteomes" id="UP001165069">
    <property type="component" value="Unassembled WGS sequence"/>
</dbReference>
<dbReference type="Gene3D" id="3.40.50.2000">
    <property type="entry name" value="Glycogen Phosphorylase B"/>
    <property type="match status" value="1"/>
</dbReference>
<name>A0ABQ5QB23_9BACT</name>
<feature type="repeat" description="TPR" evidence="3">
    <location>
        <begin position="9"/>
        <end position="42"/>
    </location>
</feature>
<organism evidence="4 5">
    <name type="scientific">Geothrix limicola</name>
    <dbReference type="NCBI Taxonomy" id="2927978"/>
    <lineage>
        <taxon>Bacteria</taxon>
        <taxon>Pseudomonadati</taxon>
        <taxon>Acidobacteriota</taxon>
        <taxon>Holophagae</taxon>
        <taxon>Holophagales</taxon>
        <taxon>Holophagaceae</taxon>
        <taxon>Geothrix</taxon>
    </lineage>
</organism>
<evidence type="ECO:0000256" key="3">
    <source>
        <dbReference type="PROSITE-ProRule" id="PRU00339"/>
    </source>
</evidence>
<keyword evidence="5" id="KW-1185">Reference proteome</keyword>
<dbReference type="PROSITE" id="PS50293">
    <property type="entry name" value="TPR_REGION"/>
    <property type="match status" value="1"/>
</dbReference>
<evidence type="ECO:0000313" key="4">
    <source>
        <dbReference type="EMBL" id="GLH71907.1"/>
    </source>
</evidence>
<evidence type="ECO:0000256" key="1">
    <source>
        <dbReference type="ARBA" id="ARBA00022737"/>
    </source>
</evidence>
<keyword evidence="2 3" id="KW-0802">TPR repeat</keyword>
<accession>A0ABQ5QB23</accession>
<dbReference type="SUPFAM" id="SSF48452">
    <property type="entry name" value="TPR-like"/>
    <property type="match status" value="1"/>
</dbReference>
<dbReference type="InterPro" id="IPR052943">
    <property type="entry name" value="TMTC_O-mannosyl-trnsfr"/>
</dbReference>
<dbReference type="SUPFAM" id="SSF53756">
    <property type="entry name" value="UDP-Glycosyltransferase/glycogen phosphorylase"/>
    <property type="match status" value="1"/>
</dbReference>
<dbReference type="InterPro" id="IPR011990">
    <property type="entry name" value="TPR-like_helical_dom_sf"/>
</dbReference>
<dbReference type="PROSITE" id="PS50005">
    <property type="entry name" value="TPR"/>
    <property type="match status" value="3"/>
</dbReference>
<reference evidence="4 5" key="1">
    <citation type="journal article" date="2023" name="Antonie Van Leeuwenhoek">
        <title>Mesoterricola silvestris gen. nov., sp. nov., Mesoterricola sediminis sp. nov., Geothrix oryzae sp. nov., Geothrix edaphica sp. nov., Geothrix rubra sp. nov., and Geothrix limicola sp. nov., six novel members of Acidobacteriota isolated from soils.</title>
        <authorList>
            <person name="Itoh H."/>
            <person name="Sugisawa Y."/>
            <person name="Mise K."/>
            <person name="Xu Z."/>
            <person name="Kuniyasu M."/>
            <person name="Ushijima N."/>
            <person name="Kawano K."/>
            <person name="Kobayashi E."/>
            <person name="Shiratori Y."/>
            <person name="Masuda Y."/>
            <person name="Senoo K."/>
        </authorList>
    </citation>
    <scope>NUCLEOTIDE SEQUENCE [LARGE SCALE GENOMIC DNA]</scope>
    <source>
        <strain evidence="4 5">Red804</strain>
    </source>
</reference>